<name>A0ABP9I8P5_9ACTN</name>
<dbReference type="EMBL" id="BAABIV010000013">
    <property type="protein sequence ID" value="GAA4990740.1"/>
    <property type="molecule type" value="Genomic_DNA"/>
</dbReference>
<evidence type="ECO:0000256" key="3">
    <source>
        <dbReference type="ARBA" id="ARBA00022475"/>
    </source>
</evidence>
<keyword evidence="6 8" id="KW-0472">Membrane</keyword>
<comment type="subcellular location">
    <subcellularLocation>
        <location evidence="1">Cell membrane</location>
        <topology evidence="1">Multi-pass membrane protein</topology>
    </subcellularLocation>
</comment>
<evidence type="ECO:0000256" key="1">
    <source>
        <dbReference type="ARBA" id="ARBA00004651"/>
    </source>
</evidence>
<feature type="region of interest" description="Disordered" evidence="7">
    <location>
        <begin position="1"/>
        <end position="21"/>
    </location>
</feature>
<evidence type="ECO:0000256" key="5">
    <source>
        <dbReference type="ARBA" id="ARBA00022989"/>
    </source>
</evidence>
<protein>
    <submittedName>
        <fullName evidence="10">MFS transporter</fullName>
    </submittedName>
</protein>
<evidence type="ECO:0000313" key="10">
    <source>
        <dbReference type="EMBL" id="GAA4990740.1"/>
    </source>
</evidence>
<feature type="transmembrane region" description="Helical" evidence="8">
    <location>
        <begin position="111"/>
        <end position="136"/>
    </location>
</feature>
<dbReference type="InterPro" id="IPR010290">
    <property type="entry name" value="TM_effector"/>
</dbReference>
<feature type="transmembrane region" description="Helical" evidence="8">
    <location>
        <begin position="241"/>
        <end position="262"/>
    </location>
</feature>
<keyword evidence="2" id="KW-0813">Transport</keyword>
<dbReference type="InterPro" id="IPR036259">
    <property type="entry name" value="MFS_trans_sf"/>
</dbReference>
<evidence type="ECO:0000259" key="9">
    <source>
        <dbReference type="PROSITE" id="PS50850"/>
    </source>
</evidence>
<dbReference type="PANTHER" id="PTHR23513:SF11">
    <property type="entry name" value="STAPHYLOFERRIN A TRANSPORTER"/>
    <property type="match status" value="1"/>
</dbReference>
<proteinExistence type="predicted"/>
<evidence type="ECO:0000256" key="7">
    <source>
        <dbReference type="SAM" id="MobiDB-lite"/>
    </source>
</evidence>
<evidence type="ECO:0000256" key="8">
    <source>
        <dbReference type="SAM" id="Phobius"/>
    </source>
</evidence>
<dbReference type="Proteomes" id="UP001500610">
    <property type="component" value="Unassembled WGS sequence"/>
</dbReference>
<dbReference type="CDD" id="cd06173">
    <property type="entry name" value="MFS_MefA_like"/>
    <property type="match status" value="1"/>
</dbReference>
<dbReference type="SUPFAM" id="SSF103473">
    <property type="entry name" value="MFS general substrate transporter"/>
    <property type="match status" value="1"/>
</dbReference>
<dbReference type="Gene3D" id="1.20.1250.20">
    <property type="entry name" value="MFS general substrate transporter like domains"/>
    <property type="match status" value="1"/>
</dbReference>
<dbReference type="InterPro" id="IPR020846">
    <property type="entry name" value="MFS_dom"/>
</dbReference>
<feature type="transmembrane region" description="Helical" evidence="8">
    <location>
        <begin position="182"/>
        <end position="210"/>
    </location>
</feature>
<dbReference type="PANTHER" id="PTHR23513">
    <property type="entry name" value="INTEGRAL MEMBRANE EFFLUX PROTEIN-RELATED"/>
    <property type="match status" value="1"/>
</dbReference>
<feature type="domain" description="Major facilitator superfamily (MFS) profile" evidence="9">
    <location>
        <begin position="197"/>
        <end position="424"/>
    </location>
</feature>
<feature type="transmembrane region" description="Helical" evidence="8">
    <location>
        <begin position="394"/>
        <end position="412"/>
    </location>
</feature>
<evidence type="ECO:0000256" key="6">
    <source>
        <dbReference type="ARBA" id="ARBA00023136"/>
    </source>
</evidence>
<accession>A0ABP9I8P5</accession>
<keyword evidence="3" id="KW-1003">Cell membrane</keyword>
<evidence type="ECO:0000256" key="2">
    <source>
        <dbReference type="ARBA" id="ARBA00022448"/>
    </source>
</evidence>
<feature type="transmembrane region" description="Helical" evidence="8">
    <location>
        <begin position="363"/>
        <end position="388"/>
    </location>
</feature>
<organism evidence="10 11">
    <name type="scientific">Streptomyces hyderabadensis</name>
    <dbReference type="NCBI Taxonomy" id="598549"/>
    <lineage>
        <taxon>Bacteria</taxon>
        <taxon>Bacillati</taxon>
        <taxon>Actinomycetota</taxon>
        <taxon>Actinomycetes</taxon>
        <taxon>Kitasatosporales</taxon>
        <taxon>Streptomycetaceae</taxon>
        <taxon>Streptomyces</taxon>
    </lineage>
</organism>
<feature type="transmembrane region" description="Helical" evidence="8">
    <location>
        <begin position="306"/>
        <end position="323"/>
    </location>
</feature>
<dbReference type="Pfam" id="PF05977">
    <property type="entry name" value="MFS_3"/>
    <property type="match status" value="1"/>
</dbReference>
<feature type="transmembrane region" description="Helical" evidence="8">
    <location>
        <begin position="329"/>
        <end position="351"/>
    </location>
</feature>
<gene>
    <name evidence="10" type="ORF">GCM10023257_33890</name>
</gene>
<feature type="transmembrane region" description="Helical" evidence="8">
    <location>
        <begin position="274"/>
        <end position="294"/>
    </location>
</feature>
<keyword evidence="11" id="KW-1185">Reference proteome</keyword>
<reference evidence="11" key="1">
    <citation type="journal article" date="2019" name="Int. J. Syst. Evol. Microbiol.">
        <title>The Global Catalogue of Microorganisms (GCM) 10K type strain sequencing project: providing services to taxonomists for standard genome sequencing and annotation.</title>
        <authorList>
            <consortium name="The Broad Institute Genomics Platform"/>
            <consortium name="The Broad Institute Genome Sequencing Center for Infectious Disease"/>
            <person name="Wu L."/>
            <person name="Ma J."/>
        </authorList>
    </citation>
    <scope>NUCLEOTIDE SEQUENCE [LARGE SCALE GENOMIC DNA]</scope>
    <source>
        <strain evidence="11">JCM 17657</strain>
    </source>
</reference>
<dbReference type="PROSITE" id="PS50850">
    <property type="entry name" value="MFS"/>
    <property type="match status" value="1"/>
</dbReference>
<feature type="transmembrane region" description="Helical" evidence="8">
    <location>
        <begin position="67"/>
        <end position="90"/>
    </location>
</feature>
<comment type="caution">
    <text evidence="10">The sequence shown here is derived from an EMBL/GenBank/DDBJ whole genome shotgun (WGS) entry which is preliminary data.</text>
</comment>
<dbReference type="RefSeq" id="WP_226027771.1">
    <property type="nucleotide sequence ID" value="NZ_BAABIV010000013.1"/>
</dbReference>
<evidence type="ECO:0000313" key="11">
    <source>
        <dbReference type="Proteomes" id="UP001500610"/>
    </source>
</evidence>
<keyword evidence="5 8" id="KW-1133">Transmembrane helix</keyword>
<evidence type="ECO:0000256" key="4">
    <source>
        <dbReference type="ARBA" id="ARBA00022692"/>
    </source>
</evidence>
<sequence length="424" mass="44117">MTGVEHNPTPPGTDPDGNTRRPGTFASLRIRNYRIYTLGQSISVVGNWMQNVAVGWMTLQLTHSGTMLGLVIGARYLPVLLFGAWGGLVVDRHDTRRLLALTQIWFAAQAALLTVLSAAHLVTLPLLIVIMLTLGLTNLFDGPARQKLISELVAAEHLTNAIAVNSTFVNTAKLLGPGAAGFVIAALGVAPCFALDTVSFLAVLVSLAMLRTSEMHPAEREVRAKGQIRAGLTHIRRTPELLYPMSMVYVTGILTWEFPVSLPLLTTSAFHSGPAGYGAATALMSAGGVLGGFAAMRRRHLSTRSLSMSALIWGALICAAALAPSLPVALALLVLVGAGSITFNASAKTLMQVGAAPQMRGRVMAIWSIGWMGGTVIGAPTVGAIGASFGPRNALFAGGVAAAGVGFLVLLLTSAGRRATGPGG</sequence>
<keyword evidence="4 8" id="KW-0812">Transmembrane</keyword>